<feature type="domain" description="Tyr recombinase" evidence="5">
    <location>
        <begin position="226"/>
        <end position="424"/>
    </location>
</feature>
<protein>
    <submittedName>
        <fullName evidence="6">Tyrosine-type recombinase/integrase</fullName>
    </submittedName>
</protein>
<dbReference type="RefSeq" id="WP_305105887.1">
    <property type="nucleotide sequence ID" value="NZ_JAUTWS010000023.1"/>
</dbReference>
<keyword evidence="7" id="KW-1185">Reference proteome</keyword>
<reference evidence="6 7" key="1">
    <citation type="submission" date="2023-08" db="EMBL/GenBank/DDBJ databases">
        <title>The draft genome sequence of Paracraurococcus sp. LOR1-02.</title>
        <authorList>
            <person name="Kingkaew E."/>
            <person name="Tanasupawat S."/>
        </authorList>
    </citation>
    <scope>NUCLEOTIDE SEQUENCE [LARGE SCALE GENOMIC DNA]</scope>
    <source>
        <strain evidence="6 7">LOR1-02</strain>
    </source>
</reference>
<name>A0ABT9E4G4_9PROT</name>
<dbReference type="Gene3D" id="1.10.443.10">
    <property type="entry name" value="Intergrase catalytic core"/>
    <property type="match status" value="1"/>
</dbReference>
<evidence type="ECO:0000256" key="3">
    <source>
        <dbReference type="ARBA" id="ARBA00023125"/>
    </source>
</evidence>
<keyword evidence="2" id="KW-0229">DNA integration</keyword>
<dbReference type="PANTHER" id="PTHR30349:SF41">
    <property type="entry name" value="INTEGRASE_RECOMBINASE PROTEIN MJ0367-RELATED"/>
    <property type="match status" value="1"/>
</dbReference>
<dbReference type="InterPro" id="IPR013762">
    <property type="entry name" value="Integrase-like_cat_sf"/>
</dbReference>
<dbReference type="EMBL" id="JAUTWS010000023">
    <property type="protein sequence ID" value="MDO9711029.1"/>
    <property type="molecule type" value="Genomic_DNA"/>
</dbReference>
<evidence type="ECO:0000256" key="1">
    <source>
        <dbReference type="ARBA" id="ARBA00008857"/>
    </source>
</evidence>
<comment type="similarity">
    <text evidence="1">Belongs to the 'phage' integrase family.</text>
</comment>
<dbReference type="Proteomes" id="UP001243009">
    <property type="component" value="Unassembled WGS sequence"/>
</dbReference>
<dbReference type="Pfam" id="PF00589">
    <property type="entry name" value="Phage_integrase"/>
    <property type="match status" value="1"/>
</dbReference>
<evidence type="ECO:0000256" key="4">
    <source>
        <dbReference type="ARBA" id="ARBA00023172"/>
    </source>
</evidence>
<dbReference type="InterPro" id="IPR010998">
    <property type="entry name" value="Integrase_recombinase_N"/>
</dbReference>
<organism evidence="6 7">
    <name type="scientific">Paracraurococcus lichenis</name>
    <dbReference type="NCBI Taxonomy" id="3064888"/>
    <lineage>
        <taxon>Bacteria</taxon>
        <taxon>Pseudomonadati</taxon>
        <taxon>Pseudomonadota</taxon>
        <taxon>Alphaproteobacteria</taxon>
        <taxon>Acetobacterales</taxon>
        <taxon>Roseomonadaceae</taxon>
        <taxon>Paracraurococcus</taxon>
    </lineage>
</organism>
<evidence type="ECO:0000259" key="5">
    <source>
        <dbReference type="PROSITE" id="PS51898"/>
    </source>
</evidence>
<comment type="caution">
    <text evidence="6">The sequence shown here is derived from an EMBL/GenBank/DDBJ whole genome shotgun (WGS) entry which is preliminary data.</text>
</comment>
<evidence type="ECO:0000256" key="2">
    <source>
        <dbReference type="ARBA" id="ARBA00022908"/>
    </source>
</evidence>
<dbReference type="PANTHER" id="PTHR30349">
    <property type="entry name" value="PHAGE INTEGRASE-RELATED"/>
    <property type="match status" value="1"/>
</dbReference>
<dbReference type="InterPro" id="IPR011010">
    <property type="entry name" value="DNA_brk_join_enz"/>
</dbReference>
<dbReference type="Gene3D" id="1.10.150.130">
    <property type="match status" value="1"/>
</dbReference>
<dbReference type="PROSITE" id="PS51898">
    <property type="entry name" value="TYR_RECOMBINASE"/>
    <property type="match status" value="1"/>
</dbReference>
<gene>
    <name evidence="6" type="ORF">Q7A36_21940</name>
</gene>
<proteinExistence type="inferred from homology"/>
<dbReference type="InterPro" id="IPR002104">
    <property type="entry name" value="Integrase_catalytic"/>
</dbReference>
<evidence type="ECO:0000313" key="6">
    <source>
        <dbReference type="EMBL" id="MDO9711029.1"/>
    </source>
</evidence>
<dbReference type="InterPro" id="IPR050090">
    <property type="entry name" value="Tyrosine_recombinase_XerCD"/>
</dbReference>
<keyword evidence="4" id="KW-0233">DNA recombination</keyword>
<evidence type="ECO:0000313" key="7">
    <source>
        <dbReference type="Proteomes" id="UP001243009"/>
    </source>
</evidence>
<dbReference type="SUPFAM" id="SSF56349">
    <property type="entry name" value="DNA breaking-rejoining enzymes"/>
    <property type="match status" value="1"/>
</dbReference>
<accession>A0ABT9E4G4</accession>
<sequence>MSNDLFKFPKRQANKITIQNGAVTLTQRNDVASATWSYRFTLPDGTIERRSTRTNDLQQAIKIATDRYLEVQWRAERKLSYNPVTFAQAATSLLEHLKREQQRQFKSSRLVHIQKLETYLMPSMGHLELSLLAPKDIDDLMRSYEDQWLRNKDIKRPRVVARNRKGELYDTPRVYMSKGTSTKPPSALSRKSFEVIVRWVVEHAVRQRMLTREEMPLIEVTAVKVPRRGAFDEDEETRLLNRLEQRISEVSDPNHISSRRLLWLWTRFHLLTGLRPGEESKDLRFVDVEFKGNATPHYILHVRKGKRGSRKVIVSTALQEVMRLLREHHPDYKPTAYLWVRQDGTKINTFRDVFMQVLEELGMLTCDDGKKRTPYSLRHTHVTRAIMRGVNISALAKNLGTSPHHITATYDHALHTQQVDSILGGSGGK</sequence>
<keyword evidence="3" id="KW-0238">DNA-binding</keyword>